<protein>
    <recommendedName>
        <fullName evidence="6">Glycerol operon regulatory protein</fullName>
    </recommendedName>
</protein>
<keyword evidence="1" id="KW-0319">Glycerol metabolism</keyword>
<dbReference type="InterPro" id="IPR005471">
    <property type="entry name" value="Tscrpt_reg_IclR_N"/>
</dbReference>
<evidence type="ECO:0000256" key="4">
    <source>
        <dbReference type="ARBA" id="ARBA00023163"/>
    </source>
</evidence>
<comment type="caution">
    <text evidence="9">The sequence shown here is derived from an EMBL/GenBank/DDBJ whole genome shotgun (WGS) entry which is preliminary data.</text>
</comment>
<dbReference type="Gene3D" id="3.30.450.40">
    <property type="match status" value="1"/>
</dbReference>
<feature type="domain" description="IclR-ED" evidence="8">
    <location>
        <begin position="66"/>
        <end position="248"/>
    </location>
</feature>
<keyword evidence="4" id="KW-0804">Transcription</keyword>
<dbReference type="SMART" id="SM00346">
    <property type="entry name" value="HTH_ICLR"/>
    <property type="match status" value="1"/>
</dbReference>
<proteinExistence type="predicted"/>
<dbReference type="Pfam" id="PF09339">
    <property type="entry name" value="HTH_IclR"/>
    <property type="match status" value="1"/>
</dbReference>
<dbReference type="Proteomes" id="UP001139485">
    <property type="component" value="Unassembled WGS sequence"/>
</dbReference>
<evidence type="ECO:0000256" key="2">
    <source>
        <dbReference type="ARBA" id="ARBA00023015"/>
    </source>
</evidence>
<dbReference type="InterPro" id="IPR036388">
    <property type="entry name" value="WH-like_DNA-bd_sf"/>
</dbReference>
<dbReference type="FunFam" id="1.10.10.10:FF:000056">
    <property type="entry name" value="IclR family transcriptional regulator"/>
    <property type="match status" value="1"/>
</dbReference>
<dbReference type="GO" id="GO:0006071">
    <property type="term" value="P:glycerol metabolic process"/>
    <property type="evidence" value="ECO:0007669"/>
    <property type="project" value="UniProtKB-KW"/>
</dbReference>
<gene>
    <name evidence="9" type="ORF">M8330_04900</name>
</gene>
<dbReference type="EMBL" id="JAMOIL010000005">
    <property type="protein sequence ID" value="MCM0619631.1"/>
    <property type="molecule type" value="Genomic_DNA"/>
</dbReference>
<dbReference type="PANTHER" id="PTHR30136:SF24">
    <property type="entry name" value="HTH-TYPE TRANSCRIPTIONAL REPRESSOR ALLR"/>
    <property type="match status" value="1"/>
</dbReference>
<dbReference type="SUPFAM" id="SSF55781">
    <property type="entry name" value="GAF domain-like"/>
    <property type="match status" value="1"/>
</dbReference>
<feature type="domain" description="HTH iclR-type" evidence="7">
    <location>
        <begin position="3"/>
        <end position="65"/>
    </location>
</feature>
<dbReference type="GO" id="GO:0003700">
    <property type="term" value="F:DNA-binding transcription factor activity"/>
    <property type="evidence" value="ECO:0007669"/>
    <property type="project" value="TreeGrafter"/>
</dbReference>
<evidence type="ECO:0000256" key="3">
    <source>
        <dbReference type="ARBA" id="ARBA00023125"/>
    </source>
</evidence>
<sequence>MSIQSVVRSATVLHLLGAAPEGLPLADLAAGTDLAKSTVHGLLRTLVEVGFVEQDPDTGRYRLGSGIEDLGTAVDPHLLRSRAMNGADSLAARTGLEVRLGVLAGDSVELVHHVFRPDNSPQRLRTGELLPLHATAAGLVLLAFSPVSTVRRRIELSSWTARTPTTRAALAQLVRAAQRRGWAVADETLRPGRAGLAAPVRQRAGVAAGALSVVGPREEVLTPAGEPRPGLADLVVAAADGVSETLRERR</sequence>
<dbReference type="Gene3D" id="1.10.10.10">
    <property type="entry name" value="Winged helix-like DNA-binding domain superfamily/Winged helix DNA-binding domain"/>
    <property type="match status" value="1"/>
</dbReference>
<evidence type="ECO:0000256" key="5">
    <source>
        <dbReference type="ARBA" id="ARBA00058938"/>
    </source>
</evidence>
<dbReference type="PROSITE" id="PS51077">
    <property type="entry name" value="HTH_ICLR"/>
    <property type="match status" value="1"/>
</dbReference>
<comment type="function">
    <text evidence="5">May be an activator protein for the gylABX operon.</text>
</comment>
<evidence type="ECO:0000313" key="9">
    <source>
        <dbReference type="EMBL" id="MCM0619631.1"/>
    </source>
</evidence>
<reference evidence="9" key="1">
    <citation type="submission" date="2022-05" db="EMBL/GenBank/DDBJ databases">
        <authorList>
            <person name="Tuo L."/>
        </authorList>
    </citation>
    <scope>NUCLEOTIDE SEQUENCE</scope>
    <source>
        <strain evidence="9">BSK12Z-4</strain>
    </source>
</reference>
<dbReference type="InterPro" id="IPR036390">
    <property type="entry name" value="WH_DNA-bd_sf"/>
</dbReference>
<dbReference type="PROSITE" id="PS51078">
    <property type="entry name" value="ICLR_ED"/>
    <property type="match status" value="1"/>
</dbReference>
<dbReference type="PANTHER" id="PTHR30136">
    <property type="entry name" value="HELIX-TURN-HELIX TRANSCRIPTIONAL REGULATOR, ICLR FAMILY"/>
    <property type="match status" value="1"/>
</dbReference>
<evidence type="ECO:0000313" key="10">
    <source>
        <dbReference type="Proteomes" id="UP001139485"/>
    </source>
</evidence>
<dbReference type="RefSeq" id="WP_250826427.1">
    <property type="nucleotide sequence ID" value="NZ_JAMOIL010000005.1"/>
</dbReference>
<dbReference type="GO" id="GO:0003677">
    <property type="term" value="F:DNA binding"/>
    <property type="evidence" value="ECO:0007669"/>
    <property type="project" value="UniProtKB-KW"/>
</dbReference>
<dbReference type="SUPFAM" id="SSF46785">
    <property type="entry name" value="Winged helix' DNA-binding domain"/>
    <property type="match status" value="1"/>
</dbReference>
<name>A0A9X2D5C2_9ACTN</name>
<dbReference type="AlphaFoldDB" id="A0A9X2D5C2"/>
<organism evidence="9 10">
    <name type="scientific">Nocardioides bruguierae</name>
    <dbReference type="NCBI Taxonomy" id="2945102"/>
    <lineage>
        <taxon>Bacteria</taxon>
        <taxon>Bacillati</taxon>
        <taxon>Actinomycetota</taxon>
        <taxon>Actinomycetes</taxon>
        <taxon>Propionibacteriales</taxon>
        <taxon>Nocardioidaceae</taxon>
        <taxon>Nocardioides</taxon>
    </lineage>
</organism>
<keyword evidence="10" id="KW-1185">Reference proteome</keyword>
<dbReference type="Pfam" id="PF01614">
    <property type="entry name" value="IclR_C"/>
    <property type="match status" value="1"/>
</dbReference>
<accession>A0A9X2D5C2</accession>
<dbReference type="GO" id="GO:0045892">
    <property type="term" value="P:negative regulation of DNA-templated transcription"/>
    <property type="evidence" value="ECO:0007669"/>
    <property type="project" value="TreeGrafter"/>
</dbReference>
<dbReference type="InterPro" id="IPR014757">
    <property type="entry name" value="Tscrpt_reg_IclR_C"/>
</dbReference>
<dbReference type="InterPro" id="IPR029016">
    <property type="entry name" value="GAF-like_dom_sf"/>
</dbReference>
<keyword evidence="3" id="KW-0238">DNA-binding</keyword>
<evidence type="ECO:0000259" key="8">
    <source>
        <dbReference type="PROSITE" id="PS51078"/>
    </source>
</evidence>
<dbReference type="InterPro" id="IPR050707">
    <property type="entry name" value="HTH_MetabolicPath_Reg"/>
</dbReference>
<evidence type="ECO:0000256" key="6">
    <source>
        <dbReference type="ARBA" id="ARBA00070406"/>
    </source>
</evidence>
<evidence type="ECO:0000256" key="1">
    <source>
        <dbReference type="ARBA" id="ARBA00022798"/>
    </source>
</evidence>
<evidence type="ECO:0000259" key="7">
    <source>
        <dbReference type="PROSITE" id="PS51077"/>
    </source>
</evidence>
<keyword evidence="2" id="KW-0805">Transcription regulation</keyword>